<accession>A0A124JUK3</accession>
<name>A0A124JUK3_9SPHN</name>
<reference evidence="1 2" key="1">
    <citation type="submission" date="2015-10" db="EMBL/GenBank/DDBJ databases">
        <title>Draft genome sequence of Novosphingobium fuchskuhlense DSM 25065 isolated from a surface water sample of the southwest basin of Lake Grosse Fuchskuhle.</title>
        <authorList>
            <person name="Ruckert C."/>
            <person name="Winkler A."/>
            <person name="Glaeser J."/>
            <person name="Grossart H.-P."/>
            <person name="Kalinowski J."/>
            <person name="Glaeser S."/>
        </authorList>
    </citation>
    <scope>NUCLEOTIDE SEQUENCE [LARGE SCALE GENOMIC DNA]</scope>
    <source>
        <strain evidence="1 2">FNE08-7</strain>
    </source>
</reference>
<dbReference type="EMBL" id="LLZS01000007">
    <property type="protein sequence ID" value="KUR71329.1"/>
    <property type="molecule type" value="Genomic_DNA"/>
</dbReference>
<dbReference type="AlphaFoldDB" id="A0A124JUK3"/>
<dbReference type="InterPro" id="IPR029063">
    <property type="entry name" value="SAM-dependent_MTases_sf"/>
</dbReference>
<dbReference type="OrthoDB" id="9801609at2"/>
<comment type="caution">
    <text evidence="1">The sequence shown here is derived from an EMBL/GenBank/DDBJ whole genome shotgun (WGS) entry which is preliminary data.</text>
</comment>
<proteinExistence type="predicted"/>
<organism evidence="1 2">
    <name type="scientific">Novosphingobium fuchskuhlense</name>
    <dbReference type="NCBI Taxonomy" id="1117702"/>
    <lineage>
        <taxon>Bacteria</taxon>
        <taxon>Pseudomonadati</taxon>
        <taxon>Pseudomonadota</taxon>
        <taxon>Alphaproteobacteria</taxon>
        <taxon>Sphingomonadales</taxon>
        <taxon>Sphingomonadaceae</taxon>
        <taxon>Novosphingobium</taxon>
    </lineage>
</organism>
<evidence type="ECO:0000313" key="2">
    <source>
        <dbReference type="Proteomes" id="UP000058012"/>
    </source>
</evidence>
<dbReference type="RefSeq" id="WP_067910840.1">
    <property type="nucleotide sequence ID" value="NZ_KQ954245.1"/>
</dbReference>
<dbReference type="Pfam" id="PF13489">
    <property type="entry name" value="Methyltransf_23"/>
    <property type="match status" value="1"/>
</dbReference>
<dbReference type="Gene3D" id="3.40.50.150">
    <property type="entry name" value="Vaccinia Virus protein VP39"/>
    <property type="match status" value="1"/>
</dbReference>
<gene>
    <name evidence="1" type="ORF">AQZ52_11795</name>
</gene>
<evidence type="ECO:0000313" key="1">
    <source>
        <dbReference type="EMBL" id="KUR71329.1"/>
    </source>
</evidence>
<dbReference type="Proteomes" id="UP000058012">
    <property type="component" value="Unassembled WGS sequence"/>
</dbReference>
<dbReference type="SUPFAM" id="SSF53335">
    <property type="entry name" value="S-adenosyl-L-methionine-dependent methyltransferases"/>
    <property type="match status" value="1"/>
</dbReference>
<sequence>MEDGYLHYQELKGWHDAPFMQPSATDAQFFTHYLGQVVESGALVAEVGFGNGNFLGWAAARGARVFGSEVQAAARDKALHAGVGLLPLDFGTWQGALPGRLRVIAAIDVMEHLTRDQNAGLLAAAARLLEPGGLLFLRFPNGQSPLSLPIQYGDQTHVSVLSAPIVEQMARGLALDVVFAGRPFRPFAGGAAGRAARKIQDLVRGACDRLIRLIYGPLPMHANTVMVLRRR</sequence>
<dbReference type="STRING" id="1117702.AQZ52_11795"/>
<protein>
    <submittedName>
        <fullName evidence="1">Uncharacterized protein</fullName>
    </submittedName>
</protein>
<keyword evidence="2" id="KW-1185">Reference proteome</keyword>